<keyword evidence="7" id="KW-1185">Reference proteome</keyword>
<dbReference type="Gene3D" id="3.30.420.10">
    <property type="entry name" value="Ribonuclease H-like superfamily/Ribonuclease H"/>
    <property type="match status" value="1"/>
</dbReference>
<proteinExistence type="predicted"/>
<dbReference type="STRING" id="1196081.A0A364KWQ1"/>
<evidence type="ECO:0008006" key="8">
    <source>
        <dbReference type="Google" id="ProtNLM"/>
    </source>
</evidence>
<dbReference type="SUPFAM" id="SSF54160">
    <property type="entry name" value="Chromo domain-like"/>
    <property type="match status" value="1"/>
</dbReference>
<dbReference type="OrthoDB" id="4366004at2759"/>
<dbReference type="InterPro" id="IPR050951">
    <property type="entry name" value="Retrovirus_Pol_polyprotein"/>
</dbReference>
<feature type="region of interest" description="Disordered" evidence="3">
    <location>
        <begin position="349"/>
        <end position="375"/>
    </location>
</feature>
<evidence type="ECO:0000256" key="2">
    <source>
        <dbReference type="ARBA" id="ARBA00022884"/>
    </source>
</evidence>
<dbReference type="EMBL" id="MIKG01000006">
    <property type="protein sequence ID" value="RAO67921.1"/>
    <property type="molecule type" value="Genomic_DNA"/>
</dbReference>
<dbReference type="GO" id="GO:0005634">
    <property type="term" value="C:nucleus"/>
    <property type="evidence" value="ECO:0007669"/>
    <property type="project" value="UniProtKB-ARBA"/>
</dbReference>
<dbReference type="GO" id="GO:0003723">
    <property type="term" value="F:RNA binding"/>
    <property type="evidence" value="ECO:0007669"/>
    <property type="project" value="UniProtKB-KW"/>
</dbReference>
<sequence length="375" mass="43228">MDFVIGLPKSKNNYDALIVIVEKFTKAVKLIPGTTKYTAIDWAKAYFRHVYPSWGLPQVIISDRDAKFTSDFWSYLFRRASVRLGITAAYHPAADGQTERINAIIETMLRCLLFQLPDDTIWDELLPDVEHFLFTSKSETTGKTPFELLYGVEARSEFIPQGDFRFDSADDFIKERERIRAEAADATQYAQSRMAFYFDQKHKPVEMKNKVYIRLTRKPGHNGYKADGSTVFSPLKIGPFPIKRRIGNLAYELELPPDLSIHPVISVIHLEQAPEDEWDRPVTTTIPEEVHQIRLPFEIDQVIDKKPRPIQQGSKRKIWYYLVKYKTTNQTTWQPAAIVSTQCPALVAEFEDKTSPPTQRTTPQRPDDQSNQDQP</sequence>
<evidence type="ECO:0000256" key="3">
    <source>
        <dbReference type="SAM" id="MobiDB-lite"/>
    </source>
</evidence>
<feature type="domain" description="Integrase catalytic" evidence="5">
    <location>
        <begin position="1"/>
        <end position="153"/>
    </location>
</feature>
<evidence type="ECO:0000259" key="4">
    <source>
        <dbReference type="PROSITE" id="PS50013"/>
    </source>
</evidence>
<reference evidence="6 7" key="1">
    <citation type="journal article" date="2017" name="Biotechnol. Biofuels">
        <title>Differential beta-glucosidase expression as a function of carbon source availability in Talaromyces amestolkiae: a genomic and proteomic approach.</title>
        <authorList>
            <person name="de Eugenio L.I."/>
            <person name="Mendez-Liter J.A."/>
            <person name="Nieto-Dominguez M."/>
            <person name="Alonso L."/>
            <person name="Gil-Munoz J."/>
            <person name="Barriuso J."/>
            <person name="Prieto A."/>
            <person name="Martinez M.J."/>
        </authorList>
    </citation>
    <scope>NUCLEOTIDE SEQUENCE [LARGE SCALE GENOMIC DNA]</scope>
    <source>
        <strain evidence="6 7">CIB</strain>
    </source>
</reference>
<dbReference type="InterPro" id="IPR001584">
    <property type="entry name" value="Integrase_cat-core"/>
</dbReference>
<accession>A0A364KWQ1</accession>
<dbReference type="InterPro" id="IPR000953">
    <property type="entry name" value="Chromo/chromo_shadow_dom"/>
</dbReference>
<organism evidence="6 7">
    <name type="scientific">Talaromyces amestolkiae</name>
    <dbReference type="NCBI Taxonomy" id="1196081"/>
    <lineage>
        <taxon>Eukaryota</taxon>
        <taxon>Fungi</taxon>
        <taxon>Dikarya</taxon>
        <taxon>Ascomycota</taxon>
        <taxon>Pezizomycotina</taxon>
        <taxon>Eurotiomycetes</taxon>
        <taxon>Eurotiomycetidae</taxon>
        <taxon>Eurotiales</taxon>
        <taxon>Trichocomaceae</taxon>
        <taxon>Talaromyces</taxon>
        <taxon>Talaromyces sect. Talaromyces</taxon>
    </lineage>
</organism>
<dbReference type="SUPFAM" id="SSF53098">
    <property type="entry name" value="Ribonuclease H-like"/>
    <property type="match status" value="1"/>
</dbReference>
<dbReference type="InterPro" id="IPR056924">
    <property type="entry name" value="SH3_Tf2-1"/>
</dbReference>
<comment type="caution">
    <text evidence="6">The sequence shown here is derived from an EMBL/GenBank/DDBJ whole genome shotgun (WGS) entry which is preliminary data.</text>
</comment>
<dbReference type="InterPro" id="IPR036397">
    <property type="entry name" value="RNaseH_sf"/>
</dbReference>
<name>A0A364KWQ1_TALAM</name>
<dbReference type="PROSITE" id="PS50994">
    <property type="entry name" value="INTEGRASE"/>
    <property type="match status" value="1"/>
</dbReference>
<dbReference type="GO" id="GO:0006338">
    <property type="term" value="P:chromatin remodeling"/>
    <property type="evidence" value="ECO:0007669"/>
    <property type="project" value="UniProtKB-ARBA"/>
</dbReference>
<dbReference type="GeneID" id="63793149"/>
<dbReference type="CDD" id="cd00024">
    <property type="entry name" value="CD_CSD"/>
    <property type="match status" value="1"/>
</dbReference>
<dbReference type="PANTHER" id="PTHR37984">
    <property type="entry name" value="PROTEIN CBG26694"/>
    <property type="match status" value="1"/>
</dbReference>
<dbReference type="PANTHER" id="PTHR37984:SF5">
    <property type="entry name" value="PROTEIN NYNRIN-LIKE"/>
    <property type="match status" value="1"/>
</dbReference>
<evidence type="ECO:0000313" key="6">
    <source>
        <dbReference type="EMBL" id="RAO67921.1"/>
    </source>
</evidence>
<dbReference type="InterPro" id="IPR016197">
    <property type="entry name" value="Chromo-like_dom_sf"/>
</dbReference>
<dbReference type="AlphaFoldDB" id="A0A364KWQ1"/>
<evidence type="ECO:0000256" key="1">
    <source>
        <dbReference type="ARBA" id="ARBA00011353"/>
    </source>
</evidence>
<protein>
    <recommendedName>
        <fullName evidence="8">Integrase catalytic domain-containing protein</fullName>
    </recommendedName>
</protein>
<dbReference type="PROSITE" id="PS50013">
    <property type="entry name" value="CHROMO_2"/>
    <property type="match status" value="1"/>
</dbReference>
<dbReference type="Pfam" id="PF24626">
    <property type="entry name" value="SH3_Tf2-1"/>
    <property type="match status" value="1"/>
</dbReference>
<evidence type="ECO:0000259" key="5">
    <source>
        <dbReference type="PROSITE" id="PS50994"/>
    </source>
</evidence>
<dbReference type="Gene3D" id="2.40.50.40">
    <property type="match status" value="1"/>
</dbReference>
<evidence type="ECO:0000313" key="7">
    <source>
        <dbReference type="Proteomes" id="UP000249363"/>
    </source>
</evidence>
<dbReference type="InterPro" id="IPR012337">
    <property type="entry name" value="RNaseH-like_sf"/>
</dbReference>
<comment type="subunit">
    <text evidence="1">Component of the NuA4 histone acetyltransferase complex.</text>
</comment>
<keyword evidence="2" id="KW-0694">RNA-binding</keyword>
<gene>
    <name evidence="6" type="ORF">BHQ10_003933</name>
</gene>
<dbReference type="Proteomes" id="UP000249363">
    <property type="component" value="Unassembled WGS sequence"/>
</dbReference>
<feature type="domain" description="Chromo" evidence="4">
    <location>
        <begin position="297"/>
        <end position="353"/>
    </location>
</feature>
<dbReference type="GO" id="GO:0015074">
    <property type="term" value="P:DNA integration"/>
    <property type="evidence" value="ECO:0007669"/>
    <property type="project" value="InterPro"/>
</dbReference>
<dbReference type="RefSeq" id="XP_040732437.1">
    <property type="nucleotide sequence ID" value="XM_040876244.1"/>
</dbReference>